<protein>
    <submittedName>
        <fullName evidence="1">Uncharacterized protein</fullName>
    </submittedName>
</protein>
<sequence length="200" mass="22099">MVRMLFQNTPSLLLSNNSKNEDPALQETSSTVTVTGILKQQQSKSPSKRAVGFSKKTTRFVYKKPSVSTDDLWYSNEEFAQFKVDFKQDAKAVARSAKKSDSGNQAVLEVFDECQRESLPSPSNPALQAFLQDATHTGLERMAAREIFADKGSRRKALYRALRQVQGLESSALLRTTFEQVSRPSVLFAHCIATAAAASS</sequence>
<dbReference type="EMBL" id="HBHT01033857">
    <property type="protein sequence ID" value="CAD9986514.1"/>
    <property type="molecule type" value="Transcribed_RNA"/>
</dbReference>
<dbReference type="AlphaFoldDB" id="A0A7S3DVN3"/>
<accession>A0A7S3DVN3</accession>
<gene>
    <name evidence="1" type="ORF">APAL1065_LOCUS22764</name>
</gene>
<organism evidence="1">
    <name type="scientific">Entomoneis paludosa</name>
    <dbReference type="NCBI Taxonomy" id="265537"/>
    <lineage>
        <taxon>Eukaryota</taxon>
        <taxon>Sar</taxon>
        <taxon>Stramenopiles</taxon>
        <taxon>Ochrophyta</taxon>
        <taxon>Bacillariophyta</taxon>
        <taxon>Bacillariophyceae</taxon>
        <taxon>Bacillariophycidae</taxon>
        <taxon>Entomoneidaceae</taxon>
        <taxon>Entomoneis</taxon>
    </lineage>
</organism>
<reference evidence="1" key="1">
    <citation type="submission" date="2021-01" db="EMBL/GenBank/DDBJ databases">
        <authorList>
            <person name="Corre E."/>
            <person name="Pelletier E."/>
            <person name="Niang G."/>
            <person name="Scheremetjew M."/>
            <person name="Finn R."/>
            <person name="Kale V."/>
            <person name="Holt S."/>
            <person name="Cochrane G."/>
            <person name="Meng A."/>
            <person name="Brown T."/>
            <person name="Cohen L."/>
        </authorList>
    </citation>
    <scope>NUCLEOTIDE SEQUENCE</scope>
    <source>
        <strain evidence="1">CCMP125</strain>
    </source>
</reference>
<evidence type="ECO:0000313" key="1">
    <source>
        <dbReference type="EMBL" id="CAD9986514.1"/>
    </source>
</evidence>
<name>A0A7S3DVN3_9STRA</name>
<proteinExistence type="predicted"/>